<evidence type="ECO:0000256" key="17">
    <source>
        <dbReference type="ARBA" id="ARBA00031026"/>
    </source>
</evidence>
<dbReference type="GO" id="GO:0071555">
    <property type="term" value="P:cell wall organization"/>
    <property type="evidence" value="ECO:0007669"/>
    <property type="project" value="UniProtKB-KW"/>
</dbReference>
<comment type="subcellular location">
    <subcellularLocation>
        <location evidence="3 19">Cytoplasm</location>
    </subcellularLocation>
</comment>
<dbReference type="PANTHER" id="PTHR21071:SF4">
    <property type="entry name" value="UDP-N-ACETYLENOLPYRUVOYLGLUCOSAMINE REDUCTASE"/>
    <property type="match status" value="1"/>
</dbReference>
<evidence type="ECO:0000256" key="14">
    <source>
        <dbReference type="ARBA" id="ARBA00023002"/>
    </source>
</evidence>
<organism evidence="21 22">
    <name type="scientific">Hydrotalea sandarakina</name>
    <dbReference type="NCBI Taxonomy" id="1004304"/>
    <lineage>
        <taxon>Bacteria</taxon>
        <taxon>Pseudomonadati</taxon>
        <taxon>Bacteroidota</taxon>
        <taxon>Chitinophagia</taxon>
        <taxon>Chitinophagales</taxon>
        <taxon>Chitinophagaceae</taxon>
        <taxon>Hydrotalea</taxon>
    </lineage>
</organism>
<keyword evidence="8 19" id="KW-0132">Cell division</keyword>
<evidence type="ECO:0000256" key="8">
    <source>
        <dbReference type="ARBA" id="ARBA00022618"/>
    </source>
</evidence>
<keyword evidence="9 19" id="KW-0285">Flavoprotein</keyword>
<dbReference type="InterPro" id="IPR016167">
    <property type="entry name" value="FAD-bd_PCMH_sub1"/>
</dbReference>
<evidence type="ECO:0000256" key="1">
    <source>
        <dbReference type="ARBA" id="ARBA00001974"/>
    </source>
</evidence>
<evidence type="ECO:0000259" key="20">
    <source>
        <dbReference type="PROSITE" id="PS51387"/>
    </source>
</evidence>
<dbReference type="InterPro" id="IPR016169">
    <property type="entry name" value="FAD-bd_PCMH_sub2"/>
</dbReference>
<dbReference type="GO" id="GO:0008762">
    <property type="term" value="F:UDP-N-acetylmuramate dehydrogenase activity"/>
    <property type="evidence" value="ECO:0007669"/>
    <property type="project" value="UniProtKB-UniRule"/>
</dbReference>
<comment type="catalytic activity">
    <reaction evidence="18 19">
        <text>UDP-N-acetyl-alpha-D-muramate + NADP(+) = UDP-N-acetyl-3-O-(1-carboxyvinyl)-alpha-D-glucosamine + NADPH + H(+)</text>
        <dbReference type="Rhea" id="RHEA:12248"/>
        <dbReference type="ChEBI" id="CHEBI:15378"/>
        <dbReference type="ChEBI" id="CHEBI:57783"/>
        <dbReference type="ChEBI" id="CHEBI:58349"/>
        <dbReference type="ChEBI" id="CHEBI:68483"/>
        <dbReference type="ChEBI" id="CHEBI:70757"/>
        <dbReference type="EC" id="1.3.1.98"/>
    </reaction>
</comment>
<dbReference type="InterPro" id="IPR006094">
    <property type="entry name" value="Oxid_FAD_bind_N"/>
</dbReference>
<comment type="caution">
    <text evidence="21">The sequence shown here is derived from an EMBL/GenBank/DDBJ whole genome shotgun (WGS) entry which is preliminary data.</text>
</comment>
<dbReference type="NCBIfam" id="NF000755">
    <property type="entry name" value="PRK00046.1"/>
    <property type="match status" value="1"/>
</dbReference>
<dbReference type="InterPro" id="IPR036635">
    <property type="entry name" value="MurB_C_sf"/>
</dbReference>
<dbReference type="Gene3D" id="3.30.43.10">
    <property type="entry name" value="Uridine Diphospho-n-acetylenolpyruvylglucosamine Reductase, domain 2"/>
    <property type="match status" value="1"/>
</dbReference>
<evidence type="ECO:0000256" key="10">
    <source>
        <dbReference type="ARBA" id="ARBA00022827"/>
    </source>
</evidence>
<comment type="cofactor">
    <cofactor evidence="1 19">
        <name>FAD</name>
        <dbReference type="ChEBI" id="CHEBI:57692"/>
    </cofactor>
</comment>
<dbReference type="PROSITE" id="PS51387">
    <property type="entry name" value="FAD_PCMH"/>
    <property type="match status" value="1"/>
</dbReference>
<evidence type="ECO:0000256" key="7">
    <source>
        <dbReference type="ARBA" id="ARBA00022490"/>
    </source>
</evidence>
<keyword evidence="10 19" id="KW-0274">FAD</keyword>
<evidence type="ECO:0000256" key="19">
    <source>
        <dbReference type="HAMAP-Rule" id="MF_00037"/>
    </source>
</evidence>
<dbReference type="PANTHER" id="PTHR21071">
    <property type="entry name" value="UDP-N-ACETYLENOLPYRUVOYLGLUCOSAMINE REDUCTASE"/>
    <property type="match status" value="1"/>
</dbReference>
<evidence type="ECO:0000313" key="21">
    <source>
        <dbReference type="EMBL" id="PZX65767.1"/>
    </source>
</evidence>
<evidence type="ECO:0000256" key="3">
    <source>
        <dbReference type="ARBA" id="ARBA00004496"/>
    </source>
</evidence>
<keyword evidence="13 19" id="KW-0573">Peptidoglycan synthesis</keyword>
<dbReference type="UniPathway" id="UPA00219"/>
<feature type="domain" description="FAD-binding PCMH-type" evidence="20">
    <location>
        <begin position="18"/>
        <end position="188"/>
    </location>
</feature>
<evidence type="ECO:0000256" key="16">
    <source>
        <dbReference type="ARBA" id="ARBA00023316"/>
    </source>
</evidence>
<comment type="similarity">
    <text evidence="19">Belongs to the MurB family.</text>
</comment>
<evidence type="ECO:0000256" key="12">
    <source>
        <dbReference type="ARBA" id="ARBA00022960"/>
    </source>
</evidence>
<keyword evidence="22" id="KW-1185">Reference proteome</keyword>
<dbReference type="Pfam" id="PF02873">
    <property type="entry name" value="MurB_C"/>
    <property type="match status" value="1"/>
</dbReference>
<name>A0A2W7SFS4_9BACT</name>
<evidence type="ECO:0000256" key="13">
    <source>
        <dbReference type="ARBA" id="ARBA00022984"/>
    </source>
</evidence>
<evidence type="ECO:0000256" key="15">
    <source>
        <dbReference type="ARBA" id="ARBA00023306"/>
    </source>
</evidence>
<dbReference type="SUPFAM" id="SSF56194">
    <property type="entry name" value="Uridine diphospho-N-Acetylenolpyruvylglucosamine reductase, MurB, C-terminal domain"/>
    <property type="match status" value="1"/>
</dbReference>
<gene>
    <name evidence="19" type="primary">murB</name>
    <name evidence="21" type="ORF">LX80_00260</name>
</gene>
<feature type="active site" evidence="19">
    <location>
        <position position="164"/>
    </location>
</feature>
<dbReference type="Pfam" id="PF01565">
    <property type="entry name" value="FAD_binding_4"/>
    <property type="match status" value="1"/>
</dbReference>
<keyword evidence="16 19" id="KW-0961">Cell wall biogenesis/degradation</keyword>
<keyword evidence="15 19" id="KW-0131">Cell cycle</keyword>
<sequence>MLTLTHNISLLHYNTFGIAVEADNFVVISSLDELAELSEMCKQFHPCYVLGGGSNILLTGNVTGLTIFNQLKGIEVIKEDNENVWVKAFAGEKWNDLVQYCLQNNYAGIENLSLIPGSVGAAPIQNIGAYGVELKDVLENVETFLIHENTIKHFSNKECAFGYRDSVFKNAYKNKAIVISITLKLSKIPKPIIGYGSLQNQLQQMGIEKPTIQQLAEAVNIIRTSKLPDPAKIGNAGSFFKNPTISKFRLHVLSEQYNDIPGFGLDDMYFKISAAWLIEKCGWKGVREGNVGCNPLQPLVIVNYGGATGKEVYEFSEKIVQSVQKKFGIVLEREVNVW</sequence>
<dbReference type="GO" id="GO:0005829">
    <property type="term" value="C:cytosol"/>
    <property type="evidence" value="ECO:0007669"/>
    <property type="project" value="TreeGrafter"/>
</dbReference>
<dbReference type="AlphaFoldDB" id="A0A2W7SFS4"/>
<dbReference type="HAMAP" id="MF_00037">
    <property type="entry name" value="MurB"/>
    <property type="match status" value="1"/>
</dbReference>
<keyword evidence="7 19" id="KW-0963">Cytoplasm</keyword>
<dbReference type="SUPFAM" id="SSF56176">
    <property type="entry name" value="FAD-binding/transporter-associated domain-like"/>
    <property type="match status" value="1"/>
</dbReference>
<keyword evidence="14 19" id="KW-0560">Oxidoreductase</keyword>
<comment type="function">
    <text evidence="2 19">Cell wall formation.</text>
</comment>
<proteinExistence type="inferred from homology"/>
<dbReference type="InterPro" id="IPR016166">
    <property type="entry name" value="FAD-bd_PCMH"/>
</dbReference>
<dbReference type="InterPro" id="IPR003170">
    <property type="entry name" value="MurB"/>
</dbReference>
<evidence type="ECO:0000256" key="5">
    <source>
        <dbReference type="ARBA" id="ARBA00012518"/>
    </source>
</evidence>
<keyword evidence="12 19" id="KW-0133">Cell shape</keyword>
<dbReference type="NCBIfam" id="TIGR00179">
    <property type="entry name" value="murB"/>
    <property type="match status" value="1"/>
</dbReference>
<feature type="active site" evidence="19">
    <location>
        <position position="334"/>
    </location>
</feature>
<dbReference type="Gene3D" id="3.90.78.10">
    <property type="entry name" value="UDP-N-acetylenolpyruvoylglucosamine reductase, C-terminal domain"/>
    <property type="match status" value="1"/>
</dbReference>
<evidence type="ECO:0000313" key="22">
    <source>
        <dbReference type="Proteomes" id="UP000249720"/>
    </source>
</evidence>
<evidence type="ECO:0000256" key="2">
    <source>
        <dbReference type="ARBA" id="ARBA00003921"/>
    </source>
</evidence>
<keyword evidence="11 19" id="KW-0521">NADP</keyword>
<dbReference type="Proteomes" id="UP000249720">
    <property type="component" value="Unassembled WGS sequence"/>
</dbReference>
<evidence type="ECO:0000256" key="18">
    <source>
        <dbReference type="ARBA" id="ARBA00048914"/>
    </source>
</evidence>
<dbReference type="InterPro" id="IPR011601">
    <property type="entry name" value="MurB_C"/>
</dbReference>
<evidence type="ECO:0000256" key="11">
    <source>
        <dbReference type="ARBA" id="ARBA00022857"/>
    </source>
</evidence>
<dbReference type="OrthoDB" id="9804753at2"/>
<dbReference type="EMBL" id="QKZV01000001">
    <property type="protein sequence ID" value="PZX65767.1"/>
    <property type="molecule type" value="Genomic_DNA"/>
</dbReference>
<dbReference type="Gene3D" id="3.30.465.10">
    <property type="match status" value="1"/>
</dbReference>
<dbReference type="InterPro" id="IPR036318">
    <property type="entry name" value="FAD-bd_PCMH-like_sf"/>
</dbReference>
<accession>A0A2W7SFS4</accession>
<evidence type="ECO:0000256" key="6">
    <source>
        <dbReference type="ARBA" id="ARBA00015188"/>
    </source>
</evidence>
<dbReference type="RefSeq" id="WP_111293227.1">
    <property type="nucleotide sequence ID" value="NZ_QKZV01000001.1"/>
</dbReference>
<dbReference type="EC" id="1.3.1.98" evidence="5 19"/>
<dbReference type="GO" id="GO:0009252">
    <property type="term" value="P:peptidoglycan biosynthetic process"/>
    <property type="evidence" value="ECO:0007669"/>
    <property type="project" value="UniProtKB-UniRule"/>
</dbReference>
<evidence type="ECO:0000256" key="4">
    <source>
        <dbReference type="ARBA" id="ARBA00004752"/>
    </source>
</evidence>
<comment type="pathway">
    <text evidence="4 19">Cell wall biogenesis; peptidoglycan biosynthesis.</text>
</comment>
<dbReference type="GO" id="GO:0071949">
    <property type="term" value="F:FAD binding"/>
    <property type="evidence" value="ECO:0007669"/>
    <property type="project" value="InterPro"/>
</dbReference>
<dbReference type="GO" id="GO:0051301">
    <property type="term" value="P:cell division"/>
    <property type="evidence" value="ECO:0007669"/>
    <property type="project" value="UniProtKB-KW"/>
</dbReference>
<feature type="active site" description="Proton donor" evidence="19">
    <location>
        <position position="238"/>
    </location>
</feature>
<reference evidence="21 22" key="1">
    <citation type="submission" date="2018-06" db="EMBL/GenBank/DDBJ databases">
        <title>Genomic Encyclopedia of Archaeal and Bacterial Type Strains, Phase II (KMG-II): from individual species to whole genera.</title>
        <authorList>
            <person name="Goeker M."/>
        </authorList>
    </citation>
    <scope>NUCLEOTIDE SEQUENCE [LARGE SCALE GENOMIC DNA]</scope>
    <source>
        <strain evidence="21 22">DSM 23241</strain>
    </source>
</reference>
<evidence type="ECO:0000256" key="9">
    <source>
        <dbReference type="ARBA" id="ARBA00022630"/>
    </source>
</evidence>
<protein>
    <recommendedName>
        <fullName evidence="6 19">UDP-N-acetylenolpyruvoylglucosamine reductase</fullName>
        <ecNumber evidence="5 19">1.3.1.98</ecNumber>
    </recommendedName>
    <alternativeName>
        <fullName evidence="17 19">UDP-N-acetylmuramate dehydrogenase</fullName>
    </alternativeName>
</protein>
<dbReference type="GO" id="GO:0008360">
    <property type="term" value="P:regulation of cell shape"/>
    <property type="evidence" value="ECO:0007669"/>
    <property type="project" value="UniProtKB-KW"/>
</dbReference>